<dbReference type="EMBL" id="CP006933">
    <property type="protein sequence ID" value="AIS31827.1"/>
    <property type="molecule type" value="Genomic_DNA"/>
</dbReference>
<organism evidence="3 4">
    <name type="scientific">Methanobacterium formicicum</name>
    <dbReference type="NCBI Taxonomy" id="2162"/>
    <lineage>
        <taxon>Archaea</taxon>
        <taxon>Methanobacteriati</taxon>
        <taxon>Methanobacteriota</taxon>
        <taxon>Methanomada group</taxon>
        <taxon>Methanobacteria</taxon>
        <taxon>Methanobacteriales</taxon>
        <taxon>Methanobacteriaceae</taxon>
        <taxon>Methanobacterium</taxon>
    </lineage>
</organism>
<dbReference type="PIRSF" id="PIRSF006692">
    <property type="entry name" value="TF_HTH_AF0396_prd"/>
    <property type="match status" value="1"/>
</dbReference>
<name>A0A089ZCQ8_METFO</name>
<dbReference type="Pfam" id="PF25213">
    <property type="entry name" value="HVO_A0261_N"/>
    <property type="match status" value="1"/>
</dbReference>
<sequence>MGEFNISIDYLDVYSKTKDQMRYIAGSSVRVQILVCLGEGSKTMTELRSETGQSSSTLSHNLSNLEKKKITTKNEEKYSLTSFGKIISINLVEDIKTNAAISKFKRLWINHDLSSIPPELLRRIGDLHNSTLIEAESGEIFKPQDTYEKILTESEYIKGISPIFRFNYIDMYQKVIERGTKVELILTQDIVNQTMEGISREEMEYLKSFISQEMVKFWVIPEVKIAFTVTDKYLSLGLFLEQGDYDNNKDLISDDYDAVTWGNQLFEYHKNQAKPFTL</sequence>
<dbReference type="KEGG" id="mfc:BRM9_1011"/>
<dbReference type="InterPro" id="IPR036390">
    <property type="entry name" value="WH_DNA-bd_sf"/>
</dbReference>
<dbReference type="Proteomes" id="UP000029661">
    <property type="component" value="Chromosome"/>
</dbReference>
<dbReference type="SUPFAM" id="SSF46785">
    <property type="entry name" value="Winged helix' DNA-binding domain"/>
    <property type="match status" value="1"/>
</dbReference>
<dbReference type="InterPro" id="IPR016490">
    <property type="entry name" value="Tscrpt_reg_HTH_AF0396-typ3"/>
</dbReference>
<dbReference type="Pfam" id="PF08350">
    <property type="entry name" value="FilR1_middle"/>
    <property type="match status" value="1"/>
</dbReference>
<dbReference type="OrthoDB" id="11410at2157"/>
<dbReference type="CDD" id="cd00090">
    <property type="entry name" value="HTH_ARSR"/>
    <property type="match status" value="1"/>
</dbReference>
<dbReference type="AlphaFoldDB" id="A0A089ZCQ8"/>
<dbReference type="STRING" id="2162.BRM9_1011"/>
<reference evidence="3 4" key="1">
    <citation type="submission" date="2013-12" db="EMBL/GenBank/DDBJ databases">
        <title>The complete genome sequence of Methanobacterium sp. BRM9.</title>
        <authorList>
            <consortium name="Pastoral Greenhouse Gas Research Consortium"/>
            <person name="Kelly W.J."/>
            <person name="Leahy S.C."/>
            <person name="Perry R."/>
            <person name="Li D."/>
            <person name="Altermann E."/>
            <person name="Lambie S.C."/>
            <person name="Attwood G.T."/>
        </authorList>
    </citation>
    <scope>NUCLEOTIDE SEQUENCE [LARGE SCALE GENOMIC DNA]</scope>
    <source>
        <strain evidence="3 4">BRM9</strain>
    </source>
</reference>
<gene>
    <name evidence="3" type="ORF">BRM9_1011</name>
</gene>
<proteinExistence type="predicted"/>
<dbReference type="Gene3D" id="1.10.10.10">
    <property type="entry name" value="Winged helix-like DNA-binding domain superfamily/Winged helix DNA-binding domain"/>
    <property type="match status" value="1"/>
</dbReference>
<dbReference type="InterPro" id="IPR011991">
    <property type="entry name" value="ArsR-like_HTH"/>
</dbReference>
<accession>A0A089ZCQ8</accession>
<feature type="domain" description="Methanogenesis regulatory protein FilR1 middle" evidence="1">
    <location>
        <begin position="140"/>
        <end position="272"/>
    </location>
</feature>
<evidence type="ECO:0000313" key="4">
    <source>
        <dbReference type="Proteomes" id="UP000029661"/>
    </source>
</evidence>
<evidence type="ECO:0000259" key="1">
    <source>
        <dbReference type="Pfam" id="PF08350"/>
    </source>
</evidence>
<evidence type="ECO:0000259" key="2">
    <source>
        <dbReference type="Pfam" id="PF25213"/>
    </source>
</evidence>
<protein>
    <submittedName>
        <fullName evidence="3">ArsR family transcriptional regulator</fullName>
    </submittedName>
</protein>
<dbReference type="InterPro" id="IPR057527">
    <property type="entry name" value="HVO_A0261-like_N"/>
</dbReference>
<evidence type="ECO:0000313" key="3">
    <source>
        <dbReference type="EMBL" id="AIS31827.1"/>
    </source>
</evidence>
<dbReference type="InterPro" id="IPR013561">
    <property type="entry name" value="FilR1_middle_dom"/>
</dbReference>
<dbReference type="InterPro" id="IPR036388">
    <property type="entry name" value="WH-like_DNA-bd_sf"/>
</dbReference>
<feature type="domain" description="HVO-A0261-like N-terminal" evidence="2">
    <location>
        <begin position="19"/>
        <end position="88"/>
    </location>
</feature>